<keyword evidence="2" id="KW-1185">Reference proteome</keyword>
<evidence type="ECO:0000313" key="1">
    <source>
        <dbReference type="EMBL" id="CAJ2635715.1"/>
    </source>
</evidence>
<dbReference type="Proteomes" id="UP001177021">
    <property type="component" value="Unassembled WGS sequence"/>
</dbReference>
<organism evidence="1 2">
    <name type="scientific">Trifolium pratense</name>
    <name type="common">Red clover</name>
    <dbReference type="NCBI Taxonomy" id="57577"/>
    <lineage>
        <taxon>Eukaryota</taxon>
        <taxon>Viridiplantae</taxon>
        <taxon>Streptophyta</taxon>
        <taxon>Embryophyta</taxon>
        <taxon>Tracheophyta</taxon>
        <taxon>Spermatophyta</taxon>
        <taxon>Magnoliopsida</taxon>
        <taxon>eudicotyledons</taxon>
        <taxon>Gunneridae</taxon>
        <taxon>Pentapetalae</taxon>
        <taxon>rosids</taxon>
        <taxon>fabids</taxon>
        <taxon>Fabales</taxon>
        <taxon>Fabaceae</taxon>
        <taxon>Papilionoideae</taxon>
        <taxon>50 kb inversion clade</taxon>
        <taxon>NPAAA clade</taxon>
        <taxon>Hologalegina</taxon>
        <taxon>IRL clade</taxon>
        <taxon>Trifolieae</taxon>
        <taxon>Trifolium</taxon>
    </lineage>
</organism>
<gene>
    <name evidence="1" type="ORF">MILVUS5_LOCUS6349</name>
</gene>
<reference evidence="1" key="1">
    <citation type="submission" date="2023-10" db="EMBL/GenBank/DDBJ databases">
        <authorList>
            <person name="Rodriguez Cubillos JULIANA M."/>
            <person name="De Vega J."/>
        </authorList>
    </citation>
    <scope>NUCLEOTIDE SEQUENCE</scope>
</reference>
<evidence type="ECO:0000313" key="2">
    <source>
        <dbReference type="Proteomes" id="UP001177021"/>
    </source>
</evidence>
<accession>A0ACB0IUK6</accession>
<name>A0ACB0IUK6_TRIPR</name>
<proteinExistence type="predicted"/>
<comment type="caution">
    <text evidence="1">The sequence shown here is derived from an EMBL/GenBank/DDBJ whole genome shotgun (WGS) entry which is preliminary data.</text>
</comment>
<sequence length="111" mass="12842">MTMRPTSSLVLFLFMCFSFSNVVFAFISHRTLLLNNLSKGLYLTQKELWFNQTLDHFSPYDHREFQQRYYEFLDYFRSPDGPIFLGLLGEAEGGSIGVVMSSLLSMTMGED</sequence>
<dbReference type="EMBL" id="CASHSV030000002">
    <property type="protein sequence ID" value="CAJ2635715.1"/>
    <property type="molecule type" value="Genomic_DNA"/>
</dbReference>
<protein>
    <submittedName>
        <fullName evidence="1">Uncharacterized protein</fullName>
    </submittedName>
</protein>